<name>A0A9P1JTW0_9PROT</name>
<evidence type="ECO:0000313" key="1">
    <source>
        <dbReference type="EMBL" id="CCC99694.1"/>
    </source>
</evidence>
<reference evidence="1 2" key="1">
    <citation type="journal article" date="2011" name="PLoS Genet.">
        <title>Azospirillum genomes reveal transition of bacteria from aquatic to terrestrial environments.</title>
        <authorList>
            <person name="Wisniewski-Dye F."/>
            <person name="Borziak K."/>
            <person name="Khalsa-Moyers G."/>
            <person name="Alexandre G."/>
            <person name="Sukharnikov L.O."/>
            <person name="Wuichet K."/>
            <person name="Hurst G.B."/>
            <person name="McDonald W.H."/>
            <person name="Robertson J.S."/>
            <person name="Barbe V."/>
            <person name="Calteau A."/>
            <person name="Rouy Z."/>
            <person name="Mangenot S."/>
            <person name="Prigent-Combaret C."/>
            <person name="Normand P."/>
            <person name="Boyer M."/>
            <person name="Siguier P."/>
            <person name="Dessaux Y."/>
            <person name="Elmerich C."/>
            <person name="Condemine G."/>
            <person name="Krishnen G."/>
            <person name="Kennedy I."/>
            <person name="Paterson A.H."/>
            <person name="Gonzalez V."/>
            <person name="Mavingui P."/>
            <person name="Zhulin I.B."/>
        </authorList>
    </citation>
    <scope>NUCLEOTIDE SEQUENCE [LARGE SCALE GENOMIC DNA]</scope>
    <source>
        <strain evidence="1 2">Sp245</strain>
    </source>
</reference>
<gene>
    <name evidence="1" type="ORF">AZOBR_p120012</name>
</gene>
<geneLocation type="plasmid" evidence="1 2">
    <name>AZOBR_p1</name>
</geneLocation>
<dbReference type="EMBL" id="HE577328">
    <property type="protein sequence ID" value="CCC99694.1"/>
    <property type="molecule type" value="Genomic_DNA"/>
</dbReference>
<evidence type="ECO:0000313" key="2">
    <source>
        <dbReference type="Proteomes" id="UP000007319"/>
    </source>
</evidence>
<keyword evidence="2" id="KW-1185">Reference proteome</keyword>
<proteinExistence type="predicted"/>
<protein>
    <submittedName>
        <fullName evidence="1">Uncharacterized protein</fullName>
    </submittedName>
</protein>
<keyword evidence="1" id="KW-0614">Plasmid</keyword>
<dbReference type="Proteomes" id="UP000007319">
    <property type="component" value="Plasmid AZOBR_p1"/>
</dbReference>
<sequence length="22" mass="2541">MIDSCRVIDIKKMAYSSLKLIL</sequence>
<dbReference type="AlphaFoldDB" id="A0A9P1JTW0"/>
<dbReference type="KEGG" id="abs:AZOBR_p120012"/>
<organism evidence="1 2">
    <name type="scientific">Azospirillum baldaniorum</name>
    <dbReference type="NCBI Taxonomy" id="1064539"/>
    <lineage>
        <taxon>Bacteria</taxon>
        <taxon>Pseudomonadati</taxon>
        <taxon>Pseudomonadota</taxon>
        <taxon>Alphaproteobacteria</taxon>
        <taxon>Rhodospirillales</taxon>
        <taxon>Azospirillaceae</taxon>
        <taxon>Azospirillum</taxon>
    </lineage>
</organism>
<accession>A0A9P1JTW0</accession>